<keyword evidence="8" id="KW-1185">Reference proteome</keyword>
<evidence type="ECO:0000256" key="5">
    <source>
        <dbReference type="SAM" id="MobiDB-lite"/>
    </source>
</evidence>
<dbReference type="Pfam" id="PF01915">
    <property type="entry name" value="Glyco_hydro_3_C"/>
    <property type="match status" value="1"/>
</dbReference>
<keyword evidence="3" id="KW-0119">Carbohydrate metabolism</keyword>
<evidence type="ECO:0000313" key="8">
    <source>
        <dbReference type="Proteomes" id="UP000526501"/>
    </source>
</evidence>
<proteinExistence type="inferred from homology"/>
<dbReference type="SMART" id="SM00758">
    <property type="entry name" value="PA14"/>
    <property type="match status" value="1"/>
</dbReference>
<dbReference type="PROSITE" id="PS00775">
    <property type="entry name" value="GLYCOSYL_HYDROL_F3"/>
    <property type="match status" value="1"/>
</dbReference>
<dbReference type="SMART" id="SM01217">
    <property type="entry name" value="Fn3_like"/>
    <property type="match status" value="1"/>
</dbReference>
<dbReference type="GO" id="GO:0005975">
    <property type="term" value="P:carbohydrate metabolic process"/>
    <property type="evidence" value="ECO:0007669"/>
    <property type="project" value="InterPro"/>
</dbReference>
<dbReference type="InterPro" id="IPR011658">
    <property type="entry name" value="PA14_dom"/>
</dbReference>
<dbReference type="FunFam" id="2.60.40.10:FF:000495">
    <property type="entry name" value="Periplasmic beta-glucosidase"/>
    <property type="match status" value="1"/>
</dbReference>
<dbReference type="Gene3D" id="2.60.40.10">
    <property type="entry name" value="Immunoglobulins"/>
    <property type="match status" value="1"/>
</dbReference>
<dbReference type="PROSITE" id="PS51820">
    <property type="entry name" value="PA14"/>
    <property type="match status" value="1"/>
</dbReference>
<comment type="similarity">
    <text evidence="1 4">Belongs to the glycosyl hydrolase 3 family.</text>
</comment>
<keyword evidence="2 4" id="KW-0378">Hydrolase</keyword>
<dbReference type="EMBL" id="JACHVC010000006">
    <property type="protein sequence ID" value="MBC2605464.1"/>
    <property type="molecule type" value="Genomic_DNA"/>
</dbReference>
<dbReference type="GO" id="GO:0008422">
    <property type="term" value="F:beta-glucosidase activity"/>
    <property type="evidence" value="ECO:0007669"/>
    <property type="project" value="UniProtKB-ARBA"/>
</dbReference>
<reference evidence="7 8" key="1">
    <citation type="submission" date="2020-07" db="EMBL/GenBank/DDBJ databases">
        <authorList>
            <person name="Feng X."/>
        </authorList>
    </citation>
    <scope>NUCLEOTIDE SEQUENCE [LARGE SCALE GENOMIC DNA]</scope>
    <source>
        <strain evidence="7 8">JCM23202</strain>
    </source>
</reference>
<feature type="compositionally biased region" description="Polar residues" evidence="5">
    <location>
        <begin position="1"/>
        <end position="15"/>
    </location>
</feature>
<dbReference type="InterPro" id="IPR017853">
    <property type="entry name" value="GH"/>
</dbReference>
<dbReference type="Gene3D" id="2.60.120.260">
    <property type="entry name" value="Galactose-binding domain-like"/>
    <property type="match status" value="1"/>
</dbReference>
<dbReference type="InterPro" id="IPR036962">
    <property type="entry name" value="Glyco_hydro_3_N_sf"/>
</dbReference>
<dbReference type="InterPro" id="IPR001764">
    <property type="entry name" value="Glyco_hydro_3_N"/>
</dbReference>
<protein>
    <submittedName>
        <fullName evidence="7">Glycoside hydrolase family 3 C-terminal domain-containing protein</fullName>
    </submittedName>
</protein>
<feature type="domain" description="PA14" evidence="6">
    <location>
        <begin position="441"/>
        <end position="579"/>
    </location>
</feature>
<evidence type="ECO:0000256" key="1">
    <source>
        <dbReference type="ARBA" id="ARBA00005336"/>
    </source>
</evidence>
<gene>
    <name evidence="7" type="ORF">H5P27_05355</name>
</gene>
<evidence type="ECO:0000313" key="7">
    <source>
        <dbReference type="EMBL" id="MBC2605464.1"/>
    </source>
</evidence>
<dbReference type="Pfam" id="PF14310">
    <property type="entry name" value="Fn3-like"/>
    <property type="match status" value="1"/>
</dbReference>
<name>A0A7X1E7N5_9BACT</name>
<evidence type="ECO:0000259" key="6">
    <source>
        <dbReference type="PROSITE" id="PS51820"/>
    </source>
</evidence>
<dbReference type="AlphaFoldDB" id="A0A7X1E7N5"/>
<dbReference type="InterPro" id="IPR050288">
    <property type="entry name" value="Cellulose_deg_GH3"/>
</dbReference>
<dbReference type="PANTHER" id="PTHR42715">
    <property type="entry name" value="BETA-GLUCOSIDASE"/>
    <property type="match status" value="1"/>
</dbReference>
<dbReference type="Gene3D" id="3.40.50.1700">
    <property type="entry name" value="Glycoside hydrolase family 3 C-terminal domain"/>
    <property type="match status" value="1"/>
</dbReference>
<dbReference type="PRINTS" id="PR00133">
    <property type="entry name" value="GLHYDRLASE3"/>
</dbReference>
<dbReference type="RefSeq" id="WP_185659339.1">
    <property type="nucleotide sequence ID" value="NZ_CAWPOO010000006.1"/>
</dbReference>
<dbReference type="SUPFAM" id="SSF51445">
    <property type="entry name" value="(Trans)glycosidases"/>
    <property type="match status" value="1"/>
</dbReference>
<evidence type="ECO:0000256" key="4">
    <source>
        <dbReference type="RuleBase" id="RU361161"/>
    </source>
</evidence>
<accession>A0A7X1E7N5</accession>
<dbReference type="Pfam" id="PF00933">
    <property type="entry name" value="Glyco_hydro_3"/>
    <property type="match status" value="1"/>
</dbReference>
<dbReference type="InterPro" id="IPR013783">
    <property type="entry name" value="Ig-like_fold"/>
</dbReference>
<dbReference type="InterPro" id="IPR026891">
    <property type="entry name" value="Fn3-like"/>
</dbReference>
<feature type="region of interest" description="Disordered" evidence="5">
    <location>
        <begin position="1"/>
        <end position="20"/>
    </location>
</feature>
<dbReference type="PANTHER" id="PTHR42715:SF10">
    <property type="entry name" value="BETA-GLUCOSIDASE"/>
    <property type="match status" value="1"/>
</dbReference>
<dbReference type="InterPro" id="IPR036881">
    <property type="entry name" value="Glyco_hydro_3_C_sf"/>
</dbReference>
<dbReference type="InterPro" id="IPR019800">
    <property type="entry name" value="Glyco_hydro_3_AS"/>
</dbReference>
<dbReference type="InterPro" id="IPR037524">
    <property type="entry name" value="PA14/GLEYA"/>
</dbReference>
<dbReference type="InterPro" id="IPR002772">
    <property type="entry name" value="Glyco_hydro_3_C"/>
</dbReference>
<organism evidence="7 8">
    <name type="scientific">Pelagicoccus albus</name>
    <dbReference type="NCBI Taxonomy" id="415222"/>
    <lineage>
        <taxon>Bacteria</taxon>
        <taxon>Pseudomonadati</taxon>
        <taxon>Verrucomicrobiota</taxon>
        <taxon>Opitutia</taxon>
        <taxon>Puniceicoccales</taxon>
        <taxon>Pelagicoccaceae</taxon>
        <taxon>Pelagicoccus</taxon>
    </lineage>
</organism>
<comment type="caution">
    <text evidence="7">The sequence shown here is derived from an EMBL/GenBank/DDBJ whole genome shotgun (WGS) entry which is preliminary data.</text>
</comment>
<dbReference type="SUPFAM" id="SSF52279">
    <property type="entry name" value="Beta-D-glucan exohydrolase, C-terminal domain"/>
    <property type="match status" value="1"/>
</dbReference>
<dbReference type="Gene3D" id="3.20.20.300">
    <property type="entry name" value="Glycoside hydrolase, family 3, N-terminal domain"/>
    <property type="match status" value="1"/>
</dbReference>
<evidence type="ECO:0000256" key="3">
    <source>
        <dbReference type="ARBA" id="ARBA00023277"/>
    </source>
</evidence>
<dbReference type="Proteomes" id="UP000526501">
    <property type="component" value="Unassembled WGS sequence"/>
</dbReference>
<sequence>MATQPSSSQPKSITLKSPVAPVDEKALARANEALAKLSLEEKVTLLAGSGTMTIAPHPKIGQDEEFWFSDGPHTVRPEVDRNNFNPGTCTTDHSTVLPTLSALAATWDVELAGTFGETLGLEARDRGKDVLLGPGVNPMRTPLNGRNYEYMGEDPFLAGQLATAYIKGVQSKNVAACVKHFAGNEQELERSSVDTYIDERTLREIYLAPFETAVVEGEVLTVMNGYNRFRGEYCSHNSYLNNQVLKSEWNFPGFVVSDWGSLHETVAGALGGLDVEMHAGEAIQYYKTPLVEAVQAGKVPAEVVDNMTRRVLYVMAKIGKLGDFERTPGVRNAPEHHALARKVATEAMVLLKNKQNILPLDKSKAGRILLIGSNADTKHVAGGWSAEGKPLFETTPLAGLRAYLGEGAKIEYIPGPFAEIYNHPPEDVIETIDSSDLEHGAAQKAWGIEFFEGSELQGKVFKSTFARQLSADWSEESPVEGLKLGEFSCRWTVDLKAPESGVYNFSLQAVGAARIYVDGELIADAWNKPANETLIGSASLDEGNIHSIVVEYAPSSEAGELKFGWRLPSALEPILPEDLAKRTKDADTVIFFSGNKVGFGRAHESEGADRPSMDLPEGEDEAVAAVLAARPDTIVVTQSGSPITLPWADDADTMLHYWFSGMDGGAALARVLFGEANPCGKLPFSMPRKLEDSPAHALNNYGPERVDYEEGVFVGYRWHDEKQIAPLFPFGHGLSYTTFEIATPELSESSISVGSSVTLRTTVKNTGTQAGAEVVQLYLGAIEPALPRPPRELKAFKKVFLQAGESAEVELTLDAKDFAYWDVDSSAWKVDSGDYTVELGSSSRTLGPAVSITLL</sequence>
<dbReference type="Pfam" id="PF07691">
    <property type="entry name" value="PA14"/>
    <property type="match status" value="1"/>
</dbReference>
<keyword evidence="4" id="KW-0326">Glycosidase</keyword>
<evidence type="ECO:0000256" key="2">
    <source>
        <dbReference type="ARBA" id="ARBA00022801"/>
    </source>
</evidence>